<evidence type="ECO:0000313" key="3">
    <source>
        <dbReference type="Proteomes" id="UP000567179"/>
    </source>
</evidence>
<feature type="region of interest" description="Disordered" evidence="1">
    <location>
        <begin position="1061"/>
        <end position="1191"/>
    </location>
</feature>
<protein>
    <submittedName>
        <fullName evidence="2">Uncharacterized protein</fullName>
    </submittedName>
</protein>
<feature type="compositionally biased region" description="Low complexity" evidence="1">
    <location>
        <begin position="588"/>
        <end position="601"/>
    </location>
</feature>
<feature type="compositionally biased region" description="Low complexity" evidence="1">
    <location>
        <begin position="544"/>
        <end position="556"/>
    </location>
</feature>
<feature type="compositionally biased region" description="Basic and acidic residues" evidence="1">
    <location>
        <begin position="112"/>
        <end position="121"/>
    </location>
</feature>
<feature type="compositionally biased region" description="Low complexity" evidence="1">
    <location>
        <begin position="1062"/>
        <end position="1088"/>
    </location>
</feature>
<feature type="region of interest" description="Disordered" evidence="1">
    <location>
        <begin position="476"/>
        <end position="633"/>
    </location>
</feature>
<feature type="region of interest" description="Disordered" evidence="1">
    <location>
        <begin position="62"/>
        <end position="276"/>
    </location>
</feature>
<dbReference type="Proteomes" id="UP000567179">
    <property type="component" value="Unassembled WGS sequence"/>
</dbReference>
<proteinExistence type="predicted"/>
<name>A0A8H5EQC3_9AGAR</name>
<feature type="compositionally biased region" description="Polar residues" evidence="1">
    <location>
        <begin position="264"/>
        <end position="276"/>
    </location>
</feature>
<feature type="compositionally biased region" description="Low complexity" evidence="1">
    <location>
        <begin position="762"/>
        <end position="780"/>
    </location>
</feature>
<feature type="compositionally biased region" description="Basic and acidic residues" evidence="1">
    <location>
        <begin position="1"/>
        <end position="10"/>
    </location>
</feature>
<feature type="region of interest" description="Disordered" evidence="1">
    <location>
        <begin position="370"/>
        <end position="461"/>
    </location>
</feature>
<feature type="compositionally biased region" description="Basic and acidic residues" evidence="1">
    <location>
        <begin position="519"/>
        <end position="530"/>
    </location>
</feature>
<feature type="compositionally biased region" description="Low complexity" evidence="1">
    <location>
        <begin position="741"/>
        <end position="754"/>
    </location>
</feature>
<comment type="caution">
    <text evidence="2">The sequence shown here is derived from an EMBL/GenBank/DDBJ whole genome shotgun (WGS) entry which is preliminary data.</text>
</comment>
<gene>
    <name evidence="2" type="ORF">D9619_013555</name>
</gene>
<feature type="compositionally biased region" description="Low complexity" evidence="1">
    <location>
        <begin position="903"/>
        <end position="919"/>
    </location>
</feature>
<evidence type="ECO:0000313" key="2">
    <source>
        <dbReference type="EMBL" id="KAF5309042.1"/>
    </source>
</evidence>
<keyword evidence="3" id="KW-1185">Reference proteome</keyword>
<dbReference type="EMBL" id="JAACJJ010000062">
    <property type="protein sequence ID" value="KAF5309042.1"/>
    <property type="molecule type" value="Genomic_DNA"/>
</dbReference>
<feature type="compositionally biased region" description="Polar residues" evidence="1">
    <location>
        <begin position="723"/>
        <end position="740"/>
    </location>
</feature>
<feature type="compositionally biased region" description="Polar residues" evidence="1">
    <location>
        <begin position="77"/>
        <end position="87"/>
    </location>
</feature>
<dbReference type="AlphaFoldDB" id="A0A8H5EQC3"/>
<feature type="compositionally biased region" description="Low complexity" evidence="1">
    <location>
        <begin position="476"/>
        <end position="488"/>
    </location>
</feature>
<feature type="compositionally biased region" description="Low complexity" evidence="1">
    <location>
        <begin position="424"/>
        <end position="447"/>
    </location>
</feature>
<organism evidence="2 3">
    <name type="scientific">Psilocybe cf. subviscida</name>
    <dbReference type="NCBI Taxonomy" id="2480587"/>
    <lineage>
        <taxon>Eukaryota</taxon>
        <taxon>Fungi</taxon>
        <taxon>Dikarya</taxon>
        <taxon>Basidiomycota</taxon>
        <taxon>Agaricomycotina</taxon>
        <taxon>Agaricomycetes</taxon>
        <taxon>Agaricomycetidae</taxon>
        <taxon>Agaricales</taxon>
        <taxon>Agaricineae</taxon>
        <taxon>Strophariaceae</taxon>
        <taxon>Psilocybe</taxon>
    </lineage>
</organism>
<feature type="region of interest" description="Disordered" evidence="1">
    <location>
        <begin position="723"/>
        <end position="792"/>
    </location>
</feature>
<accession>A0A8H5EQC3</accession>
<feature type="compositionally biased region" description="Polar residues" evidence="1">
    <location>
        <begin position="152"/>
        <end position="162"/>
    </location>
</feature>
<feature type="compositionally biased region" description="Polar residues" evidence="1">
    <location>
        <begin position="611"/>
        <end position="633"/>
    </location>
</feature>
<feature type="compositionally biased region" description="Basic and acidic residues" evidence="1">
    <location>
        <begin position="966"/>
        <end position="975"/>
    </location>
</feature>
<sequence length="1191" mass="123716">MDDGEHKDFGRTALPLLHPGSDAATSSQKLLAFVTLAALVIAGSTLAYRTRSYPFSTLAPAAARQEDGNPSGIGKDQVQSKQMSNSYVDAPGEGSVNGEEGDDSRSQAEGSEGGKEKEGKSSRKKDRRKRGKDPLKEILKGKSKGKALEQLLESNAQTSIAPSSPLLKATNKPTNIASGIPIQKLSNGSTSGADADPEKASTQLADVSQKPHRPTAGLSPSTQSNTPLSLSTTERNPSKQRTRSPEVLQLGARTNGDPSPPLTPSDTASSIPASASLHSEALTAAYGVDGDGDPNNTRSVFKNDQALGVAAGGLAVDAARIVSSTSTTLPFEIEGESAGETETSTGVSMSSSIVLSESGVVHAHGAEEAEITPVTSPASSEKSGRTHKVKGDTVKVAPTISERKARQPSANQALVDPWDWDGGSTDVASSIASTSSKTKKTMNTASSRGPLPGSSTTPVHTSFSSAVLSNKGKALASSNSLDPLSDSNEPSFKMSTSTSAPGVTSTRNDVSSSPSAKPAESDPQRLSKDKEEEETVFTFPTLNPPSSAASAGAGPSRIRLTLGDIHSSTLTGRASPSIGAKRRPPTPSRNNSHSHSRNASSGGTPPPQRPMTPNSASAPGSESPTPSQAKPALSVQTQLASMRGALEASRLREEKNKVEIEKYMKEIETMKWESANWRRAEIELQTQIRNLMHQLQIYTSVFAANVHLQQQYAANNAALGPTGLNTGSSPSPLYSANPAASSSVSTPQQPSTSSDRNADDVSSAPSQSSQQTGPPSSQASNPTPVPHHSVPQPLSLHMLHMNGVASPPTILSPSGPMSPGFPLGPYPGAPPPFFPYAIPPHLQSTSPHFPMAHAQHMHMQSFHPHQASIAQTQAQALPSPHQASLFSAMFPPPQQHGAASQLGSTPSSAAGTSSVGSQSPDRSGSPISGPFLSNRRSRPRMQTANSRIGGRSTWEEVGDGWVGNDGETRSNAHELSDDDAGSEGGFNEVLADAIFKRPASIRVRSSSRSLRSAFEADKNTKGGSTGTSPGAQASEEAEHFTEFAFPSLTDMGNIIYQSSVKSTNGAHSSGTSTSTSSSLPLSPADTSDIPPELPEGTTSSNDAEGDRQHSLPPVIEQPEDGEGLPKADAVVQALPQIDQVTPKQGPDPGTAPQGEFPLRTQSSTSAGLSEASPTGGEVEPEDLATPASADQ</sequence>
<feature type="compositionally biased region" description="Polar residues" evidence="1">
    <location>
        <begin position="489"/>
        <end position="515"/>
    </location>
</feature>
<dbReference type="OrthoDB" id="3071207at2759"/>
<feature type="compositionally biased region" description="Basic residues" evidence="1">
    <location>
        <begin position="122"/>
        <end position="131"/>
    </location>
</feature>
<feature type="region of interest" description="Disordered" evidence="1">
    <location>
        <begin position="1"/>
        <end position="20"/>
    </location>
</feature>
<feature type="region of interest" description="Disordered" evidence="1">
    <location>
        <begin position="877"/>
        <end position="984"/>
    </location>
</feature>
<feature type="compositionally biased region" description="Polar residues" evidence="1">
    <location>
        <begin position="218"/>
        <end position="235"/>
    </location>
</feature>
<feature type="region of interest" description="Disordered" evidence="1">
    <location>
        <begin position="1005"/>
        <end position="1037"/>
    </location>
</feature>
<evidence type="ECO:0000256" key="1">
    <source>
        <dbReference type="SAM" id="MobiDB-lite"/>
    </source>
</evidence>
<reference evidence="2 3" key="1">
    <citation type="journal article" date="2020" name="ISME J.">
        <title>Uncovering the hidden diversity of litter-decomposition mechanisms in mushroom-forming fungi.</title>
        <authorList>
            <person name="Floudas D."/>
            <person name="Bentzer J."/>
            <person name="Ahren D."/>
            <person name="Johansson T."/>
            <person name="Persson P."/>
            <person name="Tunlid A."/>
        </authorList>
    </citation>
    <scope>NUCLEOTIDE SEQUENCE [LARGE SCALE GENOMIC DNA]</scope>
    <source>
        <strain evidence="2 3">CBS 101986</strain>
    </source>
</reference>